<sequence length="74" mass="8250">MKKTDSQNKHTEATDDLKKKSKSAATANNSNKKTEDRKSGGVESDEKLRPNSSPVCFAESEEIRDEFKTDSDDL</sequence>
<accession>A0ABR8WLF1</accession>
<feature type="compositionally biased region" description="Basic and acidic residues" evidence="1">
    <location>
        <begin position="32"/>
        <end position="49"/>
    </location>
</feature>
<gene>
    <name evidence="2" type="ORF">H9628_04995</name>
</gene>
<comment type="caution">
    <text evidence="2">The sequence shown here is derived from an EMBL/GenBank/DDBJ whole genome shotgun (WGS) entry which is preliminary data.</text>
</comment>
<feature type="compositionally biased region" description="Basic and acidic residues" evidence="1">
    <location>
        <begin position="1"/>
        <end position="18"/>
    </location>
</feature>
<organism evidence="2 3">
    <name type="scientific">Kaistella pullorum</name>
    <dbReference type="NCBI Taxonomy" id="2763074"/>
    <lineage>
        <taxon>Bacteria</taxon>
        <taxon>Pseudomonadati</taxon>
        <taxon>Bacteroidota</taxon>
        <taxon>Flavobacteriia</taxon>
        <taxon>Flavobacteriales</taxon>
        <taxon>Weeksellaceae</taxon>
        <taxon>Chryseobacterium group</taxon>
        <taxon>Kaistella</taxon>
    </lineage>
</organism>
<protein>
    <submittedName>
        <fullName evidence="2">Uncharacterized protein</fullName>
    </submittedName>
</protein>
<dbReference type="RefSeq" id="WP_251833030.1">
    <property type="nucleotide sequence ID" value="NZ_JACSPS010000002.1"/>
</dbReference>
<dbReference type="Proteomes" id="UP000626242">
    <property type="component" value="Unassembled WGS sequence"/>
</dbReference>
<keyword evidence="3" id="KW-1185">Reference proteome</keyword>
<feature type="compositionally biased region" description="Basic and acidic residues" evidence="1">
    <location>
        <begin position="65"/>
        <end position="74"/>
    </location>
</feature>
<feature type="region of interest" description="Disordered" evidence="1">
    <location>
        <begin position="1"/>
        <end position="74"/>
    </location>
</feature>
<evidence type="ECO:0000313" key="3">
    <source>
        <dbReference type="Proteomes" id="UP000626242"/>
    </source>
</evidence>
<reference evidence="2 3" key="1">
    <citation type="submission" date="2020-08" db="EMBL/GenBank/DDBJ databases">
        <title>A Genomic Blueprint of the Chicken Gut Microbiome.</title>
        <authorList>
            <person name="Gilroy R."/>
            <person name="Ravi A."/>
            <person name="Getino M."/>
            <person name="Pursley I."/>
            <person name="Horton D.L."/>
            <person name="Alikhan N.-F."/>
            <person name="Baker D."/>
            <person name="Gharbi K."/>
            <person name="Hall N."/>
            <person name="Watson M."/>
            <person name="Adriaenssens E.M."/>
            <person name="Foster-Nyarko E."/>
            <person name="Jarju S."/>
            <person name="Secka A."/>
            <person name="Antonio M."/>
            <person name="Oren A."/>
            <person name="Chaudhuri R."/>
            <person name="La Ragione R.M."/>
            <person name="Hildebrand F."/>
            <person name="Pallen M.J."/>
        </authorList>
    </citation>
    <scope>NUCLEOTIDE SEQUENCE [LARGE SCALE GENOMIC DNA]</scope>
    <source>
        <strain evidence="2 3">Sa1CVA4</strain>
    </source>
</reference>
<name>A0ABR8WLF1_9FLAO</name>
<evidence type="ECO:0000313" key="2">
    <source>
        <dbReference type="EMBL" id="MBD8017820.1"/>
    </source>
</evidence>
<dbReference type="EMBL" id="JACSPS010000002">
    <property type="protein sequence ID" value="MBD8017820.1"/>
    <property type="molecule type" value="Genomic_DNA"/>
</dbReference>
<evidence type="ECO:0000256" key="1">
    <source>
        <dbReference type="SAM" id="MobiDB-lite"/>
    </source>
</evidence>
<proteinExistence type="predicted"/>